<evidence type="ECO:0000256" key="1">
    <source>
        <dbReference type="SAM" id="Phobius"/>
    </source>
</evidence>
<keyword evidence="4" id="KW-1185">Reference proteome</keyword>
<dbReference type="EMBL" id="KI517385">
    <property type="protein sequence ID" value="ESQ51528.1"/>
    <property type="molecule type" value="Genomic_DNA"/>
</dbReference>
<evidence type="ECO:0008006" key="5">
    <source>
        <dbReference type="Google" id="ProtNLM"/>
    </source>
</evidence>
<accession>V4MG77</accession>
<evidence type="ECO:0000313" key="3">
    <source>
        <dbReference type="EMBL" id="ESQ51528.1"/>
    </source>
</evidence>
<dbReference type="STRING" id="72664.V4MG77"/>
<keyword evidence="1" id="KW-0472">Membrane</keyword>
<dbReference type="InterPro" id="IPR008964">
    <property type="entry name" value="Invasin/intimin_cell_adhesion"/>
</dbReference>
<dbReference type="PANTHER" id="PTHR23019:SF0">
    <property type="entry name" value="NUCLEAR PORE MEMBRANE GLYCOPROTEIN 210"/>
    <property type="match status" value="1"/>
</dbReference>
<feature type="chain" id="PRO_5004722727" description="BIG2 domain-containing protein" evidence="2">
    <location>
        <begin position="21"/>
        <end position="201"/>
    </location>
</feature>
<dbReference type="OrthoDB" id="1111357at2759"/>
<protein>
    <recommendedName>
        <fullName evidence="5">BIG2 domain-containing protein</fullName>
    </recommendedName>
</protein>
<keyword evidence="1" id="KW-0812">Transmembrane</keyword>
<evidence type="ECO:0000256" key="2">
    <source>
        <dbReference type="SAM" id="SignalP"/>
    </source>
</evidence>
<dbReference type="PANTHER" id="PTHR23019">
    <property type="entry name" value="NUCLEAR PORE MEMBRANE GLYCOPROTEIN GP210-RELATED"/>
    <property type="match status" value="1"/>
</dbReference>
<feature type="signal peptide" evidence="2">
    <location>
        <begin position="1"/>
        <end position="20"/>
    </location>
</feature>
<reference evidence="3 4" key="1">
    <citation type="journal article" date="2013" name="Front. Plant Sci.">
        <title>The Reference Genome of the Halophytic Plant Eutrema salsugineum.</title>
        <authorList>
            <person name="Yang R."/>
            <person name="Jarvis D.E."/>
            <person name="Chen H."/>
            <person name="Beilstein M.A."/>
            <person name="Grimwood J."/>
            <person name="Jenkins J."/>
            <person name="Shu S."/>
            <person name="Prochnik S."/>
            <person name="Xin M."/>
            <person name="Ma C."/>
            <person name="Schmutz J."/>
            <person name="Wing R.A."/>
            <person name="Mitchell-Olds T."/>
            <person name="Schumaker K.S."/>
            <person name="Wang X."/>
        </authorList>
    </citation>
    <scope>NUCLEOTIDE SEQUENCE [LARGE SCALE GENOMIC DNA]</scope>
</reference>
<dbReference type="SUPFAM" id="SSF49373">
    <property type="entry name" value="Invasin/intimin cell-adhesion fragments"/>
    <property type="match status" value="1"/>
</dbReference>
<proteinExistence type="predicted"/>
<organism evidence="3 4">
    <name type="scientific">Eutrema salsugineum</name>
    <name type="common">Saltwater cress</name>
    <name type="synonym">Sisymbrium salsugineum</name>
    <dbReference type="NCBI Taxonomy" id="72664"/>
    <lineage>
        <taxon>Eukaryota</taxon>
        <taxon>Viridiplantae</taxon>
        <taxon>Streptophyta</taxon>
        <taxon>Embryophyta</taxon>
        <taxon>Tracheophyta</taxon>
        <taxon>Spermatophyta</taxon>
        <taxon>Magnoliopsida</taxon>
        <taxon>eudicotyledons</taxon>
        <taxon>Gunneridae</taxon>
        <taxon>Pentapetalae</taxon>
        <taxon>rosids</taxon>
        <taxon>malvids</taxon>
        <taxon>Brassicales</taxon>
        <taxon>Brassicaceae</taxon>
        <taxon>Eutremeae</taxon>
        <taxon>Eutrema</taxon>
    </lineage>
</organism>
<name>V4MG77_EUTSA</name>
<feature type="transmembrane region" description="Helical" evidence="1">
    <location>
        <begin position="154"/>
        <end position="172"/>
    </location>
</feature>
<dbReference type="Proteomes" id="UP000030689">
    <property type="component" value="Unassembled WGS sequence"/>
</dbReference>
<dbReference type="AlphaFoldDB" id="V4MG77"/>
<dbReference type="Gramene" id="ESQ51528">
    <property type="protein sequence ID" value="ESQ51528"/>
    <property type="gene ID" value="EUTSA_v10017254mg"/>
</dbReference>
<dbReference type="eggNOG" id="KOG1833">
    <property type="taxonomic scope" value="Eukaryota"/>
</dbReference>
<sequence length="201" mass="22621">MKAACVLLAFCFFFVFGGGASKLASPKNPEEVVRFPLNRKPRILLQLAPHVSHKIKLTVTGGCANASGDYKWLSSDVTVVAMSSYGVIQAKSPGISTVKAVSTCDPLNFDEIVVKVFASQDLCYDMDGMEPMVDNDQPEASYFSMPKFQTEQCFNLIMLLESLATFTIIILYNRCLKKRKNQHSKKRYRRPLRRRLGARWP</sequence>
<dbReference type="KEGG" id="eus:EUTSA_v10017254mg"/>
<keyword evidence="2" id="KW-0732">Signal</keyword>
<dbReference type="InterPro" id="IPR045197">
    <property type="entry name" value="NUP210-like"/>
</dbReference>
<evidence type="ECO:0000313" key="4">
    <source>
        <dbReference type="Proteomes" id="UP000030689"/>
    </source>
</evidence>
<dbReference type="Gene3D" id="2.60.40.1080">
    <property type="match status" value="1"/>
</dbReference>
<dbReference type="Pfam" id="PF26182">
    <property type="entry name" value="Ig_NUP210_5th"/>
    <property type="match status" value="1"/>
</dbReference>
<keyword evidence="1" id="KW-1133">Transmembrane helix</keyword>
<gene>
    <name evidence="3" type="ORF">EUTSA_v10017254mg</name>
</gene>